<dbReference type="AlphaFoldDB" id="A0A0V1DV42"/>
<comment type="caution">
    <text evidence="1">The sequence shown here is derived from an EMBL/GenBank/DDBJ whole genome shotgun (WGS) entry which is preliminary data.</text>
</comment>
<accession>A0A0V1DV42</accession>
<evidence type="ECO:0000313" key="2">
    <source>
        <dbReference type="Proteomes" id="UP000054632"/>
    </source>
</evidence>
<organism evidence="1 2">
    <name type="scientific">Trichinella pseudospiralis</name>
    <name type="common">Parasitic roundworm</name>
    <dbReference type="NCBI Taxonomy" id="6337"/>
    <lineage>
        <taxon>Eukaryota</taxon>
        <taxon>Metazoa</taxon>
        <taxon>Ecdysozoa</taxon>
        <taxon>Nematoda</taxon>
        <taxon>Enoplea</taxon>
        <taxon>Dorylaimia</taxon>
        <taxon>Trichinellida</taxon>
        <taxon>Trichinellidae</taxon>
        <taxon>Trichinella</taxon>
    </lineage>
</organism>
<protein>
    <submittedName>
        <fullName evidence="1">Uncharacterized protein</fullName>
    </submittedName>
</protein>
<proteinExistence type="predicted"/>
<dbReference type="EMBL" id="JYDR01000241">
    <property type="protein sequence ID" value="KRY64994.1"/>
    <property type="molecule type" value="Genomic_DNA"/>
</dbReference>
<evidence type="ECO:0000313" key="1">
    <source>
        <dbReference type="EMBL" id="KRY64994.1"/>
    </source>
</evidence>
<reference evidence="1 2" key="1">
    <citation type="submission" date="2015-01" db="EMBL/GenBank/DDBJ databases">
        <title>Evolution of Trichinella species and genotypes.</title>
        <authorList>
            <person name="Korhonen P.K."/>
            <person name="Edoardo P."/>
            <person name="Giuseppe L.R."/>
            <person name="Gasser R.B."/>
        </authorList>
    </citation>
    <scope>NUCLEOTIDE SEQUENCE [LARGE SCALE GENOMIC DNA]</scope>
    <source>
        <strain evidence="1">ISS13</strain>
    </source>
</reference>
<sequence>MEVEAKGQQNHHMQFCARTVEATGQSKNHVQLLRNNGSTADNTCALVLGGNGTGVGKWEKTFLEDKIMPQCKCLLLLVDYTKQFENYEEKSATGLAKVMRRNWEKRALNITKRLHFVKKEVAKGNTKIRNGSLREIKGADVLLRKQRKCGESWVTHLRKMTLHSTEPSIVVKKLSGPLSKPHLLVTERGRSPYIKTSQIQDHVYIFRCNFADLALHLLLLSTMHSCGTALRRFSSTAIHASVASWELSENIQLHDRERPVNFLRKITAVAAQHVIELYWRKRRRSEEQTATFSVRKLLLIGICEHIRALCLKGSVQWYGGGLKGFVKRYVNVALSAAILFVIFERERGRVEWGVVCEWKKYSSADNGRMAE</sequence>
<gene>
    <name evidence="1" type="ORF">T4A_1802</name>
</gene>
<dbReference type="Proteomes" id="UP000054632">
    <property type="component" value="Unassembled WGS sequence"/>
</dbReference>
<name>A0A0V1DV42_TRIPS</name>